<dbReference type="EMBL" id="BAAAQF010000016">
    <property type="protein sequence ID" value="GAA1686152.1"/>
    <property type="molecule type" value="Genomic_DNA"/>
</dbReference>
<evidence type="ECO:0000313" key="4">
    <source>
        <dbReference type="Proteomes" id="UP001499851"/>
    </source>
</evidence>
<feature type="region of interest" description="Disordered" evidence="1">
    <location>
        <begin position="108"/>
        <end position="142"/>
    </location>
</feature>
<feature type="region of interest" description="Disordered" evidence="1">
    <location>
        <begin position="63"/>
        <end position="93"/>
    </location>
</feature>
<reference evidence="3 4" key="1">
    <citation type="journal article" date="2019" name="Int. J. Syst. Evol. Microbiol.">
        <title>The Global Catalogue of Microorganisms (GCM) 10K type strain sequencing project: providing services to taxonomists for standard genome sequencing and annotation.</title>
        <authorList>
            <consortium name="The Broad Institute Genomics Platform"/>
            <consortium name="The Broad Institute Genome Sequencing Center for Infectious Disease"/>
            <person name="Wu L."/>
            <person name="Ma J."/>
        </authorList>
    </citation>
    <scope>NUCLEOTIDE SEQUENCE [LARGE SCALE GENOMIC DNA]</scope>
    <source>
        <strain evidence="3 4">JCM 16001</strain>
    </source>
</reference>
<keyword evidence="4" id="KW-1185">Reference proteome</keyword>
<evidence type="ECO:0000313" key="3">
    <source>
        <dbReference type="EMBL" id="GAA1686152.1"/>
    </source>
</evidence>
<dbReference type="InterPro" id="IPR029476">
    <property type="entry name" value="DNase_NucA_NucB"/>
</dbReference>
<sequence>MARATRAAGTAAASRRLAMPVVKRLMLARKRRKNLTPVKDLKTPPKGHYDKRIFIDPKKYPESAKHIRQAQKKGHPRILTKSSNEVKQRKRRNLSLFRVPLRRGKDRDEYPFASTKEGGLGASVKYLDPSDNTGAGSKLRHGWAGLPQGSRVWIDTYRRPGDPP</sequence>
<accession>A0ABN2HFK6</accession>
<dbReference type="Pfam" id="PF14040">
    <property type="entry name" value="DNase_NucA_NucB"/>
    <property type="match status" value="1"/>
</dbReference>
<organism evidence="3 4">
    <name type="scientific">Glycomyces endophyticus</name>
    <dbReference type="NCBI Taxonomy" id="480996"/>
    <lineage>
        <taxon>Bacteria</taxon>
        <taxon>Bacillati</taxon>
        <taxon>Actinomycetota</taxon>
        <taxon>Actinomycetes</taxon>
        <taxon>Glycomycetales</taxon>
        <taxon>Glycomycetaceae</taxon>
        <taxon>Glycomyces</taxon>
    </lineage>
</organism>
<feature type="compositionally biased region" description="Basic residues" evidence="1">
    <location>
        <begin position="66"/>
        <end position="78"/>
    </location>
</feature>
<name>A0ABN2HFK6_9ACTN</name>
<gene>
    <name evidence="3" type="ORF">GCM10009830_37060</name>
</gene>
<comment type="caution">
    <text evidence="3">The sequence shown here is derived from an EMBL/GenBank/DDBJ whole genome shotgun (WGS) entry which is preliminary data.</text>
</comment>
<evidence type="ECO:0000256" key="1">
    <source>
        <dbReference type="SAM" id="MobiDB-lite"/>
    </source>
</evidence>
<protein>
    <recommendedName>
        <fullName evidence="2">Deoxyribonuclease NucA/NucB domain-containing protein</fullName>
    </recommendedName>
</protein>
<dbReference type="Proteomes" id="UP001499851">
    <property type="component" value="Unassembled WGS sequence"/>
</dbReference>
<feature type="domain" description="Deoxyribonuclease NucA/NucB" evidence="2">
    <location>
        <begin position="74"/>
        <end position="149"/>
    </location>
</feature>
<proteinExistence type="predicted"/>
<evidence type="ECO:0000259" key="2">
    <source>
        <dbReference type="Pfam" id="PF14040"/>
    </source>
</evidence>